<name>A0A9K3H8H1_HELAN</name>
<evidence type="ECO:0000259" key="1">
    <source>
        <dbReference type="Pfam" id="PF08268"/>
    </source>
</evidence>
<dbReference type="AlphaFoldDB" id="A0A9K3H8H1"/>
<accession>A0A9K3H8H1</accession>
<dbReference type="Pfam" id="PF08268">
    <property type="entry name" value="FBA_3"/>
    <property type="match status" value="1"/>
</dbReference>
<dbReference type="InterPro" id="IPR017451">
    <property type="entry name" value="F-box-assoc_interact_dom"/>
</dbReference>
<dbReference type="InterPro" id="IPR013187">
    <property type="entry name" value="F-box-assoc_dom_typ3"/>
</dbReference>
<feature type="domain" description="F-box associated beta-propeller type 3" evidence="1">
    <location>
        <begin position="125"/>
        <end position="361"/>
    </location>
</feature>
<dbReference type="Proteomes" id="UP000215914">
    <property type="component" value="Unassembled WGS sequence"/>
</dbReference>
<keyword evidence="3" id="KW-1185">Reference proteome</keyword>
<dbReference type="EMBL" id="MNCJ02000329">
    <property type="protein sequence ID" value="KAF5771010.1"/>
    <property type="molecule type" value="Genomic_DNA"/>
</dbReference>
<reference evidence="2" key="1">
    <citation type="journal article" date="2017" name="Nature">
        <title>The sunflower genome provides insights into oil metabolism, flowering and Asterid evolution.</title>
        <authorList>
            <person name="Badouin H."/>
            <person name="Gouzy J."/>
            <person name="Grassa C.J."/>
            <person name="Murat F."/>
            <person name="Staton S.E."/>
            <person name="Cottret L."/>
            <person name="Lelandais-Briere C."/>
            <person name="Owens G.L."/>
            <person name="Carrere S."/>
            <person name="Mayjonade B."/>
            <person name="Legrand L."/>
            <person name="Gill N."/>
            <person name="Kane N.C."/>
            <person name="Bowers J.E."/>
            <person name="Hubner S."/>
            <person name="Bellec A."/>
            <person name="Berard A."/>
            <person name="Berges H."/>
            <person name="Blanchet N."/>
            <person name="Boniface M.C."/>
            <person name="Brunel D."/>
            <person name="Catrice O."/>
            <person name="Chaidir N."/>
            <person name="Claudel C."/>
            <person name="Donnadieu C."/>
            <person name="Faraut T."/>
            <person name="Fievet G."/>
            <person name="Helmstetter N."/>
            <person name="King M."/>
            <person name="Knapp S.J."/>
            <person name="Lai Z."/>
            <person name="Le Paslier M.C."/>
            <person name="Lippi Y."/>
            <person name="Lorenzon L."/>
            <person name="Mandel J.R."/>
            <person name="Marage G."/>
            <person name="Marchand G."/>
            <person name="Marquand E."/>
            <person name="Bret-Mestries E."/>
            <person name="Morien E."/>
            <person name="Nambeesan S."/>
            <person name="Nguyen T."/>
            <person name="Pegot-Espagnet P."/>
            <person name="Pouilly N."/>
            <person name="Raftis F."/>
            <person name="Sallet E."/>
            <person name="Schiex T."/>
            <person name="Thomas J."/>
            <person name="Vandecasteele C."/>
            <person name="Vares D."/>
            <person name="Vear F."/>
            <person name="Vautrin S."/>
            <person name="Crespi M."/>
            <person name="Mangin B."/>
            <person name="Burke J.M."/>
            <person name="Salse J."/>
            <person name="Munos S."/>
            <person name="Vincourt P."/>
            <person name="Rieseberg L.H."/>
            <person name="Langlade N.B."/>
        </authorList>
    </citation>
    <scope>NUCLEOTIDE SEQUENCE</scope>
    <source>
        <tissue evidence="2">Leaves</tissue>
    </source>
</reference>
<reference evidence="2" key="2">
    <citation type="submission" date="2020-06" db="EMBL/GenBank/DDBJ databases">
        <title>Helianthus annuus Genome sequencing and assembly Release 2.</title>
        <authorList>
            <person name="Gouzy J."/>
            <person name="Langlade N."/>
            <person name="Munos S."/>
        </authorList>
    </citation>
    <scope>NUCLEOTIDE SEQUENCE</scope>
    <source>
        <tissue evidence="2">Leaves</tissue>
    </source>
</reference>
<dbReference type="SUPFAM" id="SSF81383">
    <property type="entry name" value="F-box domain"/>
    <property type="match status" value="1"/>
</dbReference>
<dbReference type="InterPro" id="IPR050796">
    <property type="entry name" value="SCF_F-box_component"/>
</dbReference>
<organism evidence="2 3">
    <name type="scientific">Helianthus annuus</name>
    <name type="common">Common sunflower</name>
    <dbReference type="NCBI Taxonomy" id="4232"/>
    <lineage>
        <taxon>Eukaryota</taxon>
        <taxon>Viridiplantae</taxon>
        <taxon>Streptophyta</taxon>
        <taxon>Embryophyta</taxon>
        <taxon>Tracheophyta</taxon>
        <taxon>Spermatophyta</taxon>
        <taxon>Magnoliopsida</taxon>
        <taxon>eudicotyledons</taxon>
        <taxon>Gunneridae</taxon>
        <taxon>Pentapetalae</taxon>
        <taxon>asterids</taxon>
        <taxon>campanulids</taxon>
        <taxon>Asterales</taxon>
        <taxon>Asteraceae</taxon>
        <taxon>Asteroideae</taxon>
        <taxon>Heliantheae alliance</taxon>
        <taxon>Heliantheae</taxon>
        <taxon>Helianthus</taxon>
    </lineage>
</organism>
<dbReference type="PANTHER" id="PTHR31672:SF11">
    <property type="entry name" value="F-BOX PROTEIN CPR1-LIKE ISOFORM X2"/>
    <property type="match status" value="1"/>
</dbReference>
<dbReference type="PANTHER" id="PTHR31672">
    <property type="entry name" value="BNACNNG10540D PROTEIN"/>
    <property type="match status" value="1"/>
</dbReference>
<comment type="caution">
    <text evidence="2">The sequence shown here is derived from an EMBL/GenBank/DDBJ whole genome shotgun (WGS) entry which is preliminary data.</text>
</comment>
<protein>
    <submittedName>
        <fullName evidence="2">F-box associated interaction domain, F-box-like domain superfamily</fullName>
    </submittedName>
</protein>
<dbReference type="NCBIfam" id="TIGR01640">
    <property type="entry name" value="F_box_assoc_1"/>
    <property type="match status" value="1"/>
</dbReference>
<evidence type="ECO:0000313" key="2">
    <source>
        <dbReference type="EMBL" id="KAF5771010.1"/>
    </source>
</evidence>
<sequence>MNMAMSRFREESEEEDMPRKKKKVDWFLLLTDDIVVEILKKLPSSVLRYRGKYVCKRWFNLITNQILLDHSSFIIQRSSGLHRARHIVVREVKQKLEFEETYLEIPCRGRIKSWCNEFLLMVDPKRNETLYVYDLLTKKGFNLPQCSRSCGGHYTSKCCISLCYDGILRLYKVIHMFMGSRIRCQILVLLSDVVSIISNFPKWKRIKVPSNMGEGQYYWGDPVSVQGRYLHWDVHSSDYLVSMDSVQERFYETRLPGSNDERMRNQYSFVEMNGFLALLDKVSGNKANLWILKDFHKMKWEKLHSLNLSCHWYLSIYPQTDIPFPISSVVNKRHIIFKKPTRPRTVNGLLRYDLETNVVEGVPCTMSTGYNDRYVVQSVAPDLLW</sequence>
<dbReference type="InterPro" id="IPR036047">
    <property type="entry name" value="F-box-like_dom_sf"/>
</dbReference>
<dbReference type="Gramene" id="mRNA:HanXRQr2_Chr14g0665781">
    <property type="protein sequence ID" value="CDS:HanXRQr2_Chr14g0665781.1"/>
    <property type="gene ID" value="HanXRQr2_Chr14g0665781"/>
</dbReference>
<gene>
    <name evidence="2" type="ORF">HanXRQr2_Chr14g0665781</name>
</gene>
<evidence type="ECO:0000313" key="3">
    <source>
        <dbReference type="Proteomes" id="UP000215914"/>
    </source>
</evidence>
<proteinExistence type="predicted"/>